<dbReference type="PANTHER" id="PTHR31803">
    <property type="entry name" value="ALTERNATIVE OXIDASE"/>
    <property type="match status" value="1"/>
</dbReference>
<organism evidence="16 24">
    <name type="scientific">Wallemia mellicola</name>
    <dbReference type="NCBI Taxonomy" id="1708541"/>
    <lineage>
        <taxon>Eukaryota</taxon>
        <taxon>Fungi</taxon>
        <taxon>Dikarya</taxon>
        <taxon>Basidiomycota</taxon>
        <taxon>Wallemiomycotina</taxon>
        <taxon>Wallemiomycetes</taxon>
        <taxon>Wallemiales</taxon>
        <taxon>Wallemiaceae</taxon>
        <taxon>Wallemia</taxon>
    </lineage>
</organism>
<dbReference type="EMBL" id="SPRX01000006">
    <property type="protein sequence ID" value="TIC68631.1"/>
    <property type="molecule type" value="Genomic_DNA"/>
</dbReference>
<dbReference type="EMBL" id="SPRC01000002">
    <property type="protein sequence ID" value="TIB82364.1"/>
    <property type="molecule type" value="Genomic_DNA"/>
</dbReference>
<evidence type="ECO:0000256" key="14">
    <source>
        <dbReference type="RuleBase" id="RU003779"/>
    </source>
</evidence>
<evidence type="ECO:0000256" key="2">
    <source>
        <dbReference type="ARBA" id="ARBA00008388"/>
    </source>
</evidence>
<evidence type="ECO:0000313" key="16">
    <source>
        <dbReference type="EMBL" id="TIB82364.1"/>
    </source>
</evidence>
<dbReference type="GO" id="GO:0016020">
    <property type="term" value="C:membrane"/>
    <property type="evidence" value="ECO:0007669"/>
    <property type="project" value="UniProtKB-SubCell"/>
</dbReference>
<dbReference type="GO" id="GO:0005739">
    <property type="term" value="C:mitochondrion"/>
    <property type="evidence" value="ECO:0007669"/>
    <property type="project" value="TreeGrafter"/>
</dbReference>
<feature type="binding site" evidence="13">
    <location>
        <position position="348"/>
    </location>
    <ligand>
        <name>Fe cation</name>
        <dbReference type="ChEBI" id="CHEBI:24875"/>
        <label>2</label>
    </ligand>
</feature>
<dbReference type="EMBL" id="SPRW01000003">
    <property type="protein sequence ID" value="TIC70489.1"/>
    <property type="molecule type" value="Genomic_DNA"/>
</dbReference>
<name>A0A4T0QAJ2_9BASI</name>
<dbReference type="AlphaFoldDB" id="A0A4T0QAJ2"/>
<comment type="subcellular location">
    <subcellularLocation>
        <location evidence="1">Membrane</location>
    </subcellularLocation>
</comment>
<keyword evidence="8 15" id="KW-1133">Transmembrane helix</keyword>
<dbReference type="GO" id="GO:0098803">
    <property type="term" value="C:respiratory chain complex"/>
    <property type="evidence" value="ECO:0007669"/>
    <property type="project" value="UniProtKB-UniRule"/>
</dbReference>
<comment type="function">
    <text evidence="12">Catalyzes cyanide-resistant oxygen consumption. May increase respiration when the cytochrome respiratory pathway is restricted, or in response to low temperatures.</text>
</comment>
<feature type="binding site" evidence="13">
    <location>
        <position position="227"/>
    </location>
    <ligand>
        <name>Fe cation</name>
        <dbReference type="ChEBI" id="CHEBI:24875"/>
        <label>1</label>
    </ligand>
</feature>
<keyword evidence="3" id="KW-0813">Transport</keyword>
<feature type="binding site" evidence="13">
    <location>
        <position position="227"/>
    </location>
    <ligand>
        <name>Fe cation</name>
        <dbReference type="ChEBI" id="CHEBI:24875"/>
        <label>2</label>
    </ligand>
</feature>
<dbReference type="Proteomes" id="UP000310708">
    <property type="component" value="Unassembled WGS sequence"/>
</dbReference>
<evidence type="ECO:0000256" key="3">
    <source>
        <dbReference type="ARBA" id="ARBA00022448"/>
    </source>
</evidence>
<keyword evidence="6 13" id="KW-0479">Metal-binding</keyword>
<evidence type="ECO:0000313" key="25">
    <source>
        <dbReference type="Proteomes" id="UP000310708"/>
    </source>
</evidence>
<feature type="binding site" evidence="13">
    <location>
        <position position="188"/>
    </location>
    <ligand>
        <name>Fe cation</name>
        <dbReference type="ChEBI" id="CHEBI:24875"/>
        <label>1</label>
    </ligand>
</feature>
<evidence type="ECO:0000256" key="5">
    <source>
        <dbReference type="ARBA" id="ARBA00022692"/>
    </source>
</evidence>
<dbReference type="EC" id="1.-.-.-" evidence="14"/>
<evidence type="ECO:0000313" key="18">
    <source>
        <dbReference type="EMBL" id="TIC31919.1"/>
    </source>
</evidence>
<sequence>MLLARSKISTYVALPLTRGILQANSLSTSSQLFAASRATSSNPGYPQSSKPTVEDVNYEKTHANSDLDLSKKTGTEGVHFQKTAPFQRIEQQTLDWNNKPLGDYLLTSPVYTKEELDSVKILEFEKKTLSDRLANALVKLLRSSFDIVTGYKHREITPDVKDKPLPWLISKGYVLSEKQWLRRFIFLESVAGVPGFVASMLRHLRSLRRMDRDGGYINMLLAEAENERMHLMSFLAVEKPSIWMRAMVLGAQGVFFNLFFVSYLINPKICHRFTAVLEEEAVVTYTRAMKGMYSYFYFNFWSHATPEIKAGYVPGWKHKEIPSIARGYWQLPADSTMLDLVMVVRADESNHRFTNHTLSELDLNKHLNPLSLQEPDAITRGTKLGFTREESAAWLAETSRAIQEKKLEGTYEKSHHH</sequence>
<keyword evidence="10 13" id="KW-0408">Iron</keyword>
<dbReference type="GO" id="GO:0009916">
    <property type="term" value="F:alternative oxidase activity"/>
    <property type="evidence" value="ECO:0007669"/>
    <property type="project" value="UniProtKB-UniRule"/>
</dbReference>
<evidence type="ECO:0000256" key="8">
    <source>
        <dbReference type="ARBA" id="ARBA00022989"/>
    </source>
</evidence>
<evidence type="ECO:0000256" key="15">
    <source>
        <dbReference type="SAM" id="Phobius"/>
    </source>
</evidence>
<keyword evidence="11 14" id="KW-0472">Membrane</keyword>
<dbReference type="EMBL" id="SPRO01000010">
    <property type="protein sequence ID" value="TIC31919.1"/>
    <property type="molecule type" value="Genomic_DNA"/>
</dbReference>
<evidence type="ECO:0000256" key="7">
    <source>
        <dbReference type="ARBA" id="ARBA00022982"/>
    </source>
</evidence>
<evidence type="ECO:0000313" key="21">
    <source>
        <dbReference type="Proteomes" id="UP000305647"/>
    </source>
</evidence>
<protein>
    <recommendedName>
        <fullName evidence="14">Alternative oxidase</fullName>
        <ecNumber evidence="14">1.-.-.-</ecNumber>
    </recommendedName>
</protein>
<comment type="similarity">
    <text evidence="2 14">Belongs to the alternative oxidase family.</text>
</comment>
<evidence type="ECO:0000256" key="6">
    <source>
        <dbReference type="ARBA" id="ARBA00022723"/>
    </source>
</evidence>
<dbReference type="Proteomes" id="UP000310685">
    <property type="component" value="Unassembled WGS sequence"/>
</dbReference>
<dbReference type="EMBL" id="SPRH01000007">
    <property type="protein sequence ID" value="TIC03278.1"/>
    <property type="molecule type" value="Genomic_DNA"/>
</dbReference>
<evidence type="ECO:0000256" key="11">
    <source>
        <dbReference type="ARBA" id="ARBA00023136"/>
    </source>
</evidence>
<feature type="transmembrane region" description="Helical" evidence="15">
    <location>
        <begin position="242"/>
        <end position="265"/>
    </location>
</feature>
<evidence type="ECO:0000313" key="22">
    <source>
        <dbReference type="Proteomes" id="UP000307169"/>
    </source>
</evidence>
<feature type="binding site" evidence="13">
    <location>
        <position position="278"/>
    </location>
    <ligand>
        <name>Fe cation</name>
        <dbReference type="ChEBI" id="CHEBI:24875"/>
        <label>2</label>
    </ligand>
</feature>
<dbReference type="Gene3D" id="1.20.1260.140">
    <property type="entry name" value="Alternative oxidase"/>
    <property type="match status" value="2"/>
</dbReference>
<dbReference type="Proteomes" id="UP000307169">
    <property type="component" value="Unassembled WGS sequence"/>
</dbReference>
<evidence type="ECO:0000313" key="20">
    <source>
        <dbReference type="EMBL" id="TIC70489.1"/>
    </source>
</evidence>
<keyword evidence="9 14" id="KW-0560">Oxidoreductase</keyword>
<accession>A0A4T0QAJ2</accession>
<evidence type="ECO:0000313" key="24">
    <source>
        <dbReference type="Proteomes" id="UP000310685"/>
    </source>
</evidence>
<dbReference type="InterPro" id="IPR002680">
    <property type="entry name" value="AOX"/>
</dbReference>
<dbReference type="Proteomes" id="UP000305647">
    <property type="component" value="Unassembled WGS sequence"/>
</dbReference>
<keyword evidence="5 14" id="KW-0812">Transmembrane</keyword>
<dbReference type="Proteomes" id="UP000309601">
    <property type="component" value="Unassembled WGS sequence"/>
</dbReference>
<feature type="binding site" evidence="13">
    <location>
        <position position="351"/>
    </location>
    <ligand>
        <name>Fe cation</name>
        <dbReference type="ChEBI" id="CHEBI:24875"/>
        <label>2</label>
    </ligand>
</feature>
<gene>
    <name evidence="19" type="ORF">E3Q01_00774</name>
    <name evidence="20" type="ORF">E3Q02_00539</name>
    <name evidence="18" type="ORF">E3Q10_01455</name>
    <name evidence="17" type="ORF">E3Q17_00974</name>
    <name evidence="16" type="ORF">E3Q22_00224</name>
</gene>
<dbReference type="InterPro" id="IPR038659">
    <property type="entry name" value="AOX_sf"/>
</dbReference>
<evidence type="ECO:0000256" key="12">
    <source>
        <dbReference type="ARBA" id="ARBA00025285"/>
    </source>
</evidence>
<comment type="caution">
    <text evidence="16">The sequence shown here is derived from an EMBL/GenBank/DDBJ whole genome shotgun (WGS) entry which is preliminary data.</text>
</comment>
<evidence type="ECO:0000256" key="10">
    <source>
        <dbReference type="ARBA" id="ARBA00023004"/>
    </source>
</evidence>
<comment type="cofactor">
    <cofactor evidence="13 14">
        <name>Fe cation</name>
        <dbReference type="ChEBI" id="CHEBI:24875"/>
    </cofactor>
    <text evidence="13 14">Binds 2 iron ions per subunit.</text>
</comment>
<feature type="binding site" evidence="13">
    <location>
        <position position="230"/>
    </location>
    <ligand>
        <name>Fe cation</name>
        <dbReference type="ChEBI" id="CHEBI:24875"/>
        <label>1</label>
    </ligand>
</feature>
<evidence type="ECO:0000256" key="4">
    <source>
        <dbReference type="ARBA" id="ARBA00022660"/>
    </source>
</evidence>
<feature type="binding site" evidence="13">
    <location>
        <position position="348"/>
    </location>
    <ligand>
        <name>Fe cation</name>
        <dbReference type="ChEBI" id="CHEBI:24875"/>
        <label>1</label>
    </ligand>
</feature>
<keyword evidence="4 14" id="KW-0679">Respiratory chain</keyword>
<dbReference type="PIRSF" id="PIRSF005229">
    <property type="entry name" value="AOX"/>
    <property type="match status" value="1"/>
</dbReference>
<dbReference type="GO" id="GO:0010230">
    <property type="term" value="P:alternative respiration"/>
    <property type="evidence" value="ECO:0007669"/>
    <property type="project" value="TreeGrafter"/>
</dbReference>
<dbReference type="GO" id="GO:0046872">
    <property type="term" value="F:metal ion binding"/>
    <property type="evidence" value="ECO:0007669"/>
    <property type="project" value="UniProtKB-UniRule"/>
</dbReference>
<evidence type="ECO:0000256" key="13">
    <source>
        <dbReference type="PIRSR" id="PIRSR005229-1"/>
    </source>
</evidence>
<evidence type="ECO:0000256" key="9">
    <source>
        <dbReference type="ARBA" id="ARBA00023002"/>
    </source>
</evidence>
<keyword evidence="7 14" id="KW-0249">Electron transport</keyword>
<dbReference type="PANTHER" id="PTHR31803:SF3">
    <property type="entry name" value="ALTERNATIVE OXIDASE"/>
    <property type="match status" value="1"/>
</dbReference>
<reference evidence="21 22" key="1">
    <citation type="submission" date="2019-03" db="EMBL/GenBank/DDBJ databases">
        <title>Sequencing 25 genomes of Wallemia mellicola.</title>
        <authorList>
            <person name="Gostincar C."/>
        </authorList>
    </citation>
    <scope>NUCLEOTIDE SEQUENCE [LARGE SCALE GENOMIC DNA]</scope>
    <source>
        <strain evidence="17 22">EXF-1262</strain>
        <strain evidence="20 23">EXF-1274</strain>
        <strain evidence="16 24">EXF-6152</strain>
        <strain evidence="19 25">EXF-757</strain>
        <strain evidence="18 21">EXF-8738</strain>
    </source>
</reference>
<evidence type="ECO:0000313" key="23">
    <source>
        <dbReference type="Proteomes" id="UP000309601"/>
    </source>
</evidence>
<evidence type="ECO:0000256" key="1">
    <source>
        <dbReference type="ARBA" id="ARBA00004370"/>
    </source>
</evidence>
<evidence type="ECO:0000313" key="19">
    <source>
        <dbReference type="EMBL" id="TIC68631.1"/>
    </source>
</evidence>
<dbReference type="Pfam" id="PF01786">
    <property type="entry name" value="AOX"/>
    <property type="match status" value="2"/>
</dbReference>
<evidence type="ECO:0000313" key="17">
    <source>
        <dbReference type="EMBL" id="TIC03278.1"/>
    </source>
</evidence>
<proteinExistence type="inferred from homology"/>